<dbReference type="PANTHER" id="PTHR10120">
    <property type="entry name" value="CAAX PRENYL PROTEASE 1"/>
    <property type="match status" value="1"/>
</dbReference>
<comment type="similarity">
    <text evidence="6">Belongs to the peptidase M48 family.</text>
</comment>
<dbReference type="InterPro" id="IPR027057">
    <property type="entry name" value="CAXX_Prtase_1"/>
</dbReference>
<feature type="domain" description="CAAX prenyl protease 1 N-terminal" evidence="9">
    <location>
        <begin position="14"/>
        <end position="172"/>
    </location>
</feature>
<keyword evidence="4 6" id="KW-0862">Zinc</keyword>
<proteinExistence type="inferred from homology"/>
<gene>
    <name evidence="10" type="ORF">ACFSAG_13835</name>
</gene>
<evidence type="ECO:0000256" key="3">
    <source>
        <dbReference type="ARBA" id="ARBA00022801"/>
    </source>
</evidence>
<evidence type="ECO:0000313" key="11">
    <source>
        <dbReference type="Proteomes" id="UP001597215"/>
    </source>
</evidence>
<protein>
    <submittedName>
        <fullName evidence="10">M48 family metallopeptidase</fullName>
    </submittedName>
</protein>
<dbReference type="CDD" id="cd07343">
    <property type="entry name" value="M48A_Zmpste24p_like"/>
    <property type="match status" value="1"/>
</dbReference>
<feature type="domain" description="Peptidase M48" evidence="8">
    <location>
        <begin position="177"/>
        <end position="379"/>
    </location>
</feature>
<comment type="caution">
    <text evidence="10">The sequence shown here is derived from an EMBL/GenBank/DDBJ whole genome shotgun (WGS) entry which is preliminary data.</text>
</comment>
<keyword evidence="7" id="KW-0812">Transmembrane</keyword>
<keyword evidence="1 6" id="KW-0645">Protease</keyword>
<feature type="transmembrane region" description="Helical" evidence="7">
    <location>
        <begin position="144"/>
        <end position="167"/>
    </location>
</feature>
<dbReference type="Pfam" id="PF01435">
    <property type="entry name" value="Peptidase_M48"/>
    <property type="match status" value="1"/>
</dbReference>
<evidence type="ECO:0000256" key="5">
    <source>
        <dbReference type="ARBA" id="ARBA00023049"/>
    </source>
</evidence>
<feature type="transmembrane region" description="Helical" evidence="7">
    <location>
        <begin position="30"/>
        <end position="50"/>
    </location>
</feature>
<evidence type="ECO:0000256" key="2">
    <source>
        <dbReference type="ARBA" id="ARBA00022723"/>
    </source>
</evidence>
<evidence type="ECO:0000259" key="8">
    <source>
        <dbReference type="Pfam" id="PF01435"/>
    </source>
</evidence>
<name>A0ABW4MFR0_9SPHN</name>
<dbReference type="Proteomes" id="UP001597215">
    <property type="component" value="Unassembled WGS sequence"/>
</dbReference>
<keyword evidence="5 6" id="KW-0482">Metalloprotease</keyword>
<dbReference type="RefSeq" id="WP_381515948.1">
    <property type="nucleotide sequence ID" value="NZ_JBHUEL010000011.1"/>
</dbReference>
<reference evidence="11" key="1">
    <citation type="journal article" date="2019" name="Int. J. Syst. Evol. Microbiol.">
        <title>The Global Catalogue of Microorganisms (GCM) 10K type strain sequencing project: providing services to taxonomists for standard genome sequencing and annotation.</title>
        <authorList>
            <consortium name="The Broad Institute Genomics Platform"/>
            <consortium name="The Broad Institute Genome Sequencing Center for Infectious Disease"/>
            <person name="Wu L."/>
            <person name="Ma J."/>
        </authorList>
    </citation>
    <scope>NUCLEOTIDE SEQUENCE [LARGE SCALE GENOMIC DNA]</scope>
    <source>
        <strain evidence="11">CGMCC 1.12449</strain>
    </source>
</reference>
<accession>A0ABW4MFR0</accession>
<evidence type="ECO:0000256" key="1">
    <source>
        <dbReference type="ARBA" id="ARBA00022670"/>
    </source>
</evidence>
<evidence type="ECO:0000256" key="6">
    <source>
        <dbReference type="RuleBase" id="RU003983"/>
    </source>
</evidence>
<dbReference type="Gene3D" id="3.30.2010.10">
    <property type="entry name" value="Metalloproteases ('zincins'), catalytic domain"/>
    <property type="match status" value="1"/>
</dbReference>
<dbReference type="InterPro" id="IPR032456">
    <property type="entry name" value="Peptidase_M48_N"/>
</dbReference>
<evidence type="ECO:0000256" key="7">
    <source>
        <dbReference type="SAM" id="Phobius"/>
    </source>
</evidence>
<keyword evidence="11" id="KW-1185">Reference proteome</keyword>
<organism evidence="10 11">
    <name type="scientific">Sphingorhabdus buctiana</name>
    <dbReference type="NCBI Taxonomy" id="1508805"/>
    <lineage>
        <taxon>Bacteria</taxon>
        <taxon>Pseudomonadati</taxon>
        <taxon>Pseudomonadota</taxon>
        <taxon>Alphaproteobacteria</taxon>
        <taxon>Sphingomonadales</taxon>
        <taxon>Sphingomonadaceae</taxon>
        <taxon>Sphingorhabdus</taxon>
    </lineage>
</organism>
<keyword evidence="2" id="KW-0479">Metal-binding</keyword>
<dbReference type="InterPro" id="IPR001915">
    <property type="entry name" value="Peptidase_M48"/>
</dbReference>
<evidence type="ECO:0000256" key="4">
    <source>
        <dbReference type="ARBA" id="ARBA00022833"/>
    </source>
</evidence>
<keyword evidence="3 6" id="KW-0378">Hydrolase</keyword>
<dbReference type="EMBL" id="JBHUEL010000011">
    <property type="protein sequence ID" value="MFD1767924.1"/>
    <property type="molecule type" value="Genomic_DNA"/>
</dbReference>
<feature type="transmembrane region" description="Helical" evidence="7">
    <location>
        <begin position="256"/>
        <end position="274"/>
    </location>
</feature>
<evidence type="ECO:0000313" key="10">
    <source>
        <dbReference type="EMBL" id="MFD1767924.1"/>
    </source>
</evidence>
<feature type="transmembrane region" description="Helical" evidence="7">
    <location>
        <begin position="71"/>
        <end position="91"/>
    </location>
</feature>
<sequence>MAFNPAAETARYIDSLGPEALQKAADYTSASHWMSLWGLLASAVVTWIIVRLGILDKVSAKLEKRGWSLRTWLVGFTYFISSAVIGLPWGIYQEWGFEKSYGRTGQPLADFLMQDAIGTVLSSLLGALFFLGIYALIRKAGKRWWLWSGGLAAIAGGATLLLSPVLIEPLFNEYKPLQDGPVKAALVDMAAEAGIPADRIFVYDGSRQSNNFTANVSGLFGSKRIAISDVALKGASLDEVKAVTGHEIGHYVSGHIWRMVGVLVLLAMVLFFLADRLFPRMARLFGSTASIGDPHGLPILIFTVGFLGLFAQPVMNAVIRQGEREADNYSLRHVNLPDALASALVKTAEYRYPRPSALQEALFYTHPSVEWRVRNAMEWKSKGMEKAGR</sequence>
<feature type="transmembrane region" description="Helical" evidence="7">
    <location>
        <begin position="111"/>
        <end position="137"/>
    </location>
</feature>
<comment type="cofactor">
    <cofactor evidence="6">
        <name>Zn(2+)</name>
        <dbReference type="ChEBI" id="CHEBI:29105"/>
    </cofactor>
    <text evidence="6">Binds 1 zinc ion per subunit.</text>
</comment>
<evidence type="ECO:0000259" key="9">
    <source>
        <dbReference type="Pfam" id="PF16491"/>
    </source>
</evidence>
<keyword evidence="7" id="KW-1133">Transmembrane helix</keyword>
<keyword evidence="7" id="KW-0472">Membrane</keyword>
<dbReference type="Pfam" id="PF16491">
    <property type="entry name" value="Peptidase_M48_N"/>
    <property type="match status" value="1"/>
</dbReference>